<evidence type="ECO:0000313" key="10">
    <source>
        <dbReference type="EMBL" id="GAA0772992.1"/>
    </source>
</evidence>
<feature type="domain" description="ABC transporter" evidence="8">
    <location>
        <begin position="342"/>
        <end position="575"/>
    </location>
</feature>
<dbReference type="SUPFAM" id="SSF90123">
    <property type="entry name" value="ABC transporter transmembrane region"/>
    <property type="match status" value="1"/>
</dbReference>
<comment type="subcellular location">
    <subcellularLocation>
        <location evidence="1">Cell membrane</location>
        <topology evidence="1">Multi-pass membrane protein</topology>
    </subcellularLocation>
</comment>
<dbReference type="InterPro" id="IPR017871">
    <property type="entry name" value="ABC_transporter-like_CS"/>
</dbReference>
<dbReference type="Gene3D" id="1.20.1560.10">
    <property type="entry name" value="ABC transporter type 1, transmembrane domain"/>
    <property type="match status" value="1"/>
</dbReference>
<dbReference type="GO" id="GO:0005524">
    <property type="term" value="F:ATP binding"/>
    <property type="evidence" value="ECO:0007669"/>
    <property type="project" value="UniProtKB-KW"/>
</dbReference>
<proteinExistence type="predicted"/>
<dbReference type="InterPro" id="IPR027417">
    <property type="entry name" value="P-loop_NTPase"/>
</dbReference>
<keyword evidence="3" id="KW-0547">Nucleotide-binding</keyword>
<dbReference type="SMART" id="SM00382">
    <property type="entry name" value="AAA"/>
    <property type="match status" value="1"/>
</dbReference>
<dbReference type="InterPro" id="IPR039421">
    <property type="entry name" value="Type_1_exporter"/>
</dbReference>
<feature type="transmembrane region" description="Helical" evidence="7">
    <location>
        <begin position="20"/>
        <end position="42"/>
    </location>
</feature>
<evidence type="ECO:0000256" key="5">
    <source>
        <dbReference type="ARBA" id="ARBA00022989"/>
    </source>
</evidence>
<dbReference type="PROSITE" id="PS00211">
    <property type="entry name" value="ABC_TRANSPORTER_1"/>
    <property type="match status" value="1"/>
</dbReference>
<keyword evidence="5 7" id="KW-1133">Transmembrane helix</keyword>
<dbReference type="InterPro" id="IPR036640">
    <property type="entry name" value="ABC1_TM_sf"/>
</dbReference>
<keyword evidence="2 7" id="KW-0812">Transmembrane</keyword>
<keyword evidence="6 7" id="KW-0472">Membrane</keyword>
<dbReference type="EMBL" id="BAAACI010000006">
    <property type="protein sequence ID" value="GAA0772992.1"/>
    <property type="molecule type" value="Genomic_DNA"/>
</dbReference>
<dbReference type="PANTHER" id="PTHR24221">
    <property type="entry name" value="ATP-BINDING CASSETTE SUB-FAMILY B"/>
    <property type="match status" value="1"/>
</dbReference>
<dbReference type="Proteomes" id="UP001501047">
    <property type="component" value="Unassembled WGS sequence"/>
</dbReference>
<dbReference type="PROSITE" id="PS50929">
    <property type="entry name" value="ABC_TM1F"/>
    <property type="match status" value="1"/>
</dbReference>
<comment type="caution">
    <text evidence="10">The sequence shown here is derived from an EMBL/GenBank/DDBJ whole genome shotgun (WGS) entry which is preliminary data.</text>
</comment>
<evidence type="ECO:0000256" key="2">
    <source>
        <dbReference type="ARBA" id="ARBA00022692"/>
    </source>
</evidence>
<evidence type="ECO:0000256" key="7">
    <source>
        <dbReference type="SAM" id="Phobius"/>
    </source>
</evidence>
<dbReference type="Pfam" id="PF00664">
    <property type="entry name" value="ABC_membrane"/>
    <property type="match status" value="1"/>
</dbReference>
<evidence type="ECO:0000256" key="1">
    <source>
        <dbReference type="ARBA" id="ARBA00004651"/>
    </source>
</evidence>
<keyword evidence="11" id="KW-1185">Reference proteome</keyword>
<dbReference type="RefSeq" id="WP_343826108.1">
    <property type="nucleotide sequence ID" value="NZ_BAAACI010000006.1"/>
</dbReference>
<feature type="transmembrane region" description="Helical" evidence="7">
    <location>
        <begin position="62"/>
        <end position="86"/>
    </location>
</feature>
<feature type="transmembrane region" description="Helical" evidence="7">
    <location>
        <begin position="147"/>
        <end position="175"/>
    </location>
</feature>
<dbReference type="Gene3D" id="3.40.50.300">
    <property type="entry name" value="P-loop containing nucleotide triphosphate hydrolases"/>
    <property type="match status" value="1"/>
</dbReference>
<evidence type="ECO:0000256" key="3">
    <source>
        <dbReference type="ARBA" id="ARBA00022741"/>
    </source>
</evidence>
<accession>A0ABN1KPV5</accession>
<dbReference type="PANTHER" id="PTHR24221:SF654">
    <property type="entry name" value="ATP-BINDING CASSETTE SUB-FAMILY B MEMBER 6"/>
    <property type="match status" value="1"/>
</dbReference>
<name>A0ABN1KPV5_CLOSU</name>
<dbReference type="InterPro" id="IPR003439">
    <property type="entry name" value="ABC_transporter-like_ATP-bd"/>
</dbReference>
<reference evidence="10 11" key="1">
    <citation type="journal article" date="2019" name="Int. J. Syst. Evol. Microbiol.">
        <title>The Global Catalogue of Microorganisms (GCM) 10K type strain sequencing project: providing services to taxonomists for standard genome sequencing and annotation.</title>
        <authorList>
            <consortium name="The Broad Institute Genomics Platform"/>
            <consortium name="The Broad Institute Genome Sequencing Center for Infectious Disease"/>
            <person name="Wu L."/>
            <person name="Ma J."/>
        </authorList>
    </citation>
    <scope>NUCLEOTIDE SEQUENCE [LARGE SCALE GENOMIC DNA]</scope>
    <source>
        <strain evidence="10 11">JCM 1417</strain>
    </source>
</reference>
<dbReference type="PROSITE" id="PS50893">
    <property type="entry name" value="ABC_TRANSPORTER_2"/>
    <property type="match status" value="1"/>
</dbReference>
<evidence type="ECO:0000256" key="6">
    <source>
        <dbReference type="ARBA" id="ARBA00023136"/>
    </source>
</evidence>
<gene>
    <name evidence="10" type="ORF">GCM10008908_20420</name>
</gene>
<dbReference type="InterPro" id="IPR003593">
    <property type="entry name" value="AAA+_ATPase"/>
</dbReference>
<sequence>MKDRLVGKSIKKVIKNNIGFCIILVLVIIGVVILSLVPPQLLKVIIDKYLMNKVTTGLLRIAIIYLLVLIFIGILDVIKEAFLVVLGQKITKEIRKEMMYKLEKVNSMYFSNNDSGEVVSLFTNDVDTINSLFTNGIIGMIIDCFKIIGILTSIWIFSFYLGIVTLILIPIIYLITRGFQKLMLKAQFRNRVLVGKVNNHISESLKNITMIKTYSKEKYMEDKYVEYLKDNFKTVEKINYFDSVYSPIIQLIRAIVISIIVILSSSQFNYIGISLGMVAASIDLISNLFSPIENLGMEFQDIQRAISGIKRVNEFYEEREEEDKNRKFKKETLISNPKHVTIGFNNVSFSYTKGVRVLEEISFDIVAGEKITVVGRTGVGKSTLFKLILGLIKPTKGSITINEVDVYSIPNKEKRKIFGYVSQGFTFIEGSVKDQVTLQDKNISQENVELVMKLVGLHDYILTLEKGYETMIEHDKLFSQGQKQLLAIARAIVMNPPILLLDEITANLDSVTEENVVSILQKISTTRTILSISHRLSSIVDCDKIVRIENGRVKNIGTPEEMLQKDNWYRSHMELEKLTWN</sequence>
<feature type="domain" description="ABC transmembrane type-1" evidence="9">
    <location>
        <begin position="22"/>
        <end position="304"/>
    </location>
</feature>
<protein>
    <submittedName>
        <fullName evidence="10">ABC transporter ATP-binding protein</fullName>
    </submittedName>
</protein>
<dbReference type="Pfam" id="PF00005">
    <property type="entry name" value="ABC_tran"/>
    <property type="match status" value="1"/>
</dbReference>
<evidence type="ECO:0000256" key="4">
    <source>
        <dbReference type="ARBA" id="ARBA00022840"/>
    </source>
</evidence>
<dbReference type="SUPFAM" id="SSF52540">
    <property type="entry name" value="P-loop containing nucleoside triphosphate hydrolases"/>
    <property type="match status" value="1"/>
</dbReference>
<evidence type="ECO:0000259" key="8">
    <source>
        <dbReference type="PROSITE" id="PS50893"/>
    </source>
</evidence>
<organism evidence="10 11">
    <name type="scientific">Clostridium subterminale</name>
    <dbReference type="NCBI Taxonomy" id="1550"/>
    <lineage>
        <taxon>Bacteria</taxon>
        <taxon>Bacillati</taxon>
        <taxon>Bacillota</taxon>
        <taxon>Clostridia</taxon>
        <taxon>Eubacteriales</taxon>
        <taxon>Clostridiaceae</taxon>
        <taxon>Clostridium</taxon>
    </lineage>
</organism>
<evidence type="ECO:0000259" key="9">
    <source>
        <dbReference type="PROSITE" id="PS50929"/>
    </source>
</evidence>
<dbReference type="InterPro" id="IPR011527">
    <property type="entry name" value="ABC1_TM_dom"/>
</dbReference>
<keyword evidence="4 10" id="KW-0067">ATP-binding</keyword>
<evidence type="ECO:0000313" key="11">
    <source>
        <dbReference type="Proteomes" id="UP001501047"/>
    </source>
</evidence>